<dbReference type="Gene3D" id="1.25.40.420">
    <property type="match status" value="1"/>
</dbReference>
<dbReference type="OrthoDB" id="6418787at2759"/>
<evidence type="ECO:0000313" key="6">
    <source>
        <dbReference type="Proteomes" id="UP000478052"/>
    </source>
</evidence>
<evidence type="ECO:0000313" key="5">
    <source>
        <dbReference type="EMBL" id="KAF0744894.1"/>
    </source>
</evidence>
<dbReference type="Pfam" id="PF07707">
    <property type="entry name" value="BACK"/>
    <property type="match status" value="1"/>
</dbReference>
<dbReference type="PANTHER" id="PTHR24412">
    <property type="entry name" value="KELCH PROTEIN"/>
    <property type="match status" value="1"/>
</dbReference>
<dbReference type="InterPro" id="IPR000210">
    <property type="entry name" value="BTB/POZ_dom"/>
</dbReference>
<evidence type="ECO:0000256" key="2">
    <source>
        <dbReference type="ARBA" id="ARBA00022737"/>
    </source>
</evidence>
<gene>
    <name evidence="5" type="ORF">FWK35_00020722</name>
</gene>
<evidence type="ECO:0000256" key="1">
    <source>
        <dbReference type="ARBA" id="ARBA00022441"/>
    </source>
</evidence>
<dbReference type="Pfam" id="PF00651">
    <property type="entry name" value="BTB"/>
    <property type="match status" value="1"/>
</dbReference>
<feature type="domain" description="BTB" evidence="4">
    <location>
        <begin position="114"/>
        <end position="181"/>
    </location>
</feature>
<dbReference type="PROSITE" id="PS50097">
    <property type="entry name" value="BTB"/>
    <property type="match status" value="1"/>
</dbReference>
<dbReference type="SUPFAM" id="SSF54695">
    <property type="entry name" value="POZ domain"/>
    <property type="match status" value="1"/>
</dbReference>
<keyword evidence="2" id="KW-0677">Repeat</keyword>
<evidence type="ECO:0000256" key="3">
    <source>
        <dbReference type="ARBA" id="ARBA00023203"/>
    </source>
</evidence>
<keyword evidence="6" id="KW-1185">Reference proteome</keyword>
<comment type="caution">
    <text evidence="5">The sequence shown here is derived from an EMBL/GenBank/DDBJ whole genome shotgun (WGS) entry which is preliminary data.</text>
</comment>
<dbReference type="SMART" id="SM00875">
    <property type="entry name" value="BACK"/>
    <property type="match status" value="1"/>
</dbReference>
<dbReference type="Proteomes" id="UP000478052">
    <property type="component" value="Unassembled WGS sequence"/>
</dbReference>
<dbReference type="EMBL" id="VUJU01007496">
    <property type="protein sequence ID" value="KAF0744894.1"/>
    <property type="molecule type" value="Genomic_DNA"/>
</dbReference>
<dbReference type="PANTHER" id="PTHR24412:SF466">
    <property type="entry name" value="RING CANAL KELCH PROTEIN"/>
    <property type="match status" value="1"/>
</dbReference>
<protein>
    <submittedName>
        <fullName evidence="5">Ring canal kelch isoform X2</fullName>
    </submittedName>
</protein>
<name>A0A6G0XW18_APHCR</name>
<proteinExistence type="predicted"/>
<dbReference type="InterPro" id="IPR011333">
    <property type="entry name" value="SKP1/BTB/POZ_sf"/>
</dbReference>
<evidence type="ECO:0000259" key="4">
    <source>
        <dbReference type="PROSITE" id="PS50097"/>
    </source>
</evidence>
<dbReference type="Gene3D" id="3.30.710.10">
    <property type="entry name" value="Potassium Channel Kv1.1, Chain A"/>
    <property type="match status" value="1"/>
</dbReference>
<dbReference type="SMART" id="SM00225">
    <property type="entry name" value="BTB"/>
    <property type="match status" value="1"/>
</dbReference>
<dbReference type="InterPro" id="IPR011705">
    <property type="entry name" value="BACK"/>
</dbReference>
<keyword evidence="3" id="KW-0009">Actin-binding</keyword>
<organism evidence="5 6">
    <name type="scientific">Aphis craccivora</name>
    <name type="common">Cowpea aphid</name>
    <dbReference type="NCBI Taxonomy" id="307492"/>
    <lineage>
        <taxon>Eukaryota</taxon>
        <taxon>Metazoa</taxon>
        <taxon>Ecdysozoa</taxon>
        <taxon>Arthropoda</taxon>
        <taxon>Hexapoda</taxon>
        <taxon>Insecta</taxon>
        <taxon>Pterygota</taxon>
        <taxon>Neoptera</taxon>
        <taxon>Paraneoptera</taxon>
        <taxon>Hemiptera</taxon>
        <taxon>Sternorrhyncha</taxon>
        <taxon>Aphidomorpha</taxon>
        <taxon>Aphidoidea</taxon>
        <taxon>Aphididae</taxon>
        <taxon>Aphidini</taxon>
        <taxon>Aphis</taxon>
        <taxon>Aphis</taxon>
    </lineage>
</organism>
<dbReference type="AlphaFoldDB" id="A0A6G0XW18"/>
<keyword evidence="1" id="KW-0880">Kelch repeat</keyword>
<accession>A0A6G0XW18</accession>
<reference evidence="5 6" key="1">
    <citation type="submission" date="2019-08" db="EMBL/GenBank/DDBJ databases">
        <title>Whole genome of Aphis craccivora.</title>
        <authorList>
            <person name="Voronova N.V."/>
            <person name="Shulinski R.S."/>
            <person name="Bandarenka Y.V."/>
            <person name="Zhorov D.G."/>
            <person name="Warner D."/>
        </authorList>
    </citation>
    <scope>NUCLEOTIDE SEQUENCE [LARGE SCALE GENOMIC DNA]</scope>
    <source>
        <strain evidence="5">180601</strain>
        <tissue evidence="5">Whole Body</tissue>
    </source>
</reference>
<sequence>MESANLISCPTLSNVEMTPLSLFVLFYKKLRHYAPTVQWSASLDKTSDDNIIEKYFRLKKEMDDTVMQNSTRESNDQKDVMQIKRCEQKTYKNNTHMVGAFEVLQSFRKDKVLCDIRIETDDGMIIFGHKVVLMSVCTYFREIITGFNESHIDHINVSELDSTVLQLLINYIYTGEIIITEGNVKVLLTAANLLQLDYVKNVCAEFLQTQLDASNCLGIKAFAELYDCMELLKCSKKYIKNQFLEVVNNDEFLSSTSVEVIKLISCNDIFVPLEEKITVFLYLRGCYPCICCLRLTHTRYSKMSFTSFNSVLLVLILD</sequence>